<keyword evidence="2" id="KW-1185">Reference proteome</keyword>
<name>A0A5C5YYR6_9BACT</name>
<dbReference type="AlphaFoldDB" id="A0A5C5YYR6"/>
<dbReference type="Proteomes" id="UP000315010">
    <property type="component" value="Unassembled WGS sequence"/>
</dbReference>
<protein>
    <submittedName>
        <fullName evidence="1">Uncharacterized protein</fullName>
    </submittedName>
</protein>
<reference evidence="1 2" key="1">
    <citation type="submission" date="2019-02" db="EMBL/GenBank/DDBJ databases">
        <title>Deep-cultivation of Planctomycetes and their phenomic and genomic characterization uncovers novel biology.</title>
        <authorList>
            <person name="Wiegand S."/>
            <person name="Jogler M."/>
            <person name="Boedeker C."/>
            <person name="Pinto D."/>
            <person name="Vollmers J."/>
            <person name="Rivas-Marin E."/>
            <person name="Kohn T."/>
            <person name="Peeters S.H."/>
            <person name="Heuer A."/>
            <person name="Rast P."/>
            <person name="Oberbeckmann S."/>
            <person name="Bunk B."/>
            <person name="Jeske O."/>
            <person name="Meyerdierks A."/>
            <person name="Storesund J.E."/>
            <person name="Kallscheuer N."/>
            <person name="Luecker S."/>
            <person name="Lage O.M."/>
            <person name="Pohl T."/>
            <person name="Merkel B.J."/>
            <person name="Hornburger P."/>
            <person name="Mueller R.-W."/>
            <person name="Bruemmer F."/>
            <person name="Labrenz M."/>
            <person name="Spormann A.M."/>
            <person name="Op Den Camp H."/>
            <person name="Overmann J."/>
            <person name="Amann R."/>
            <person name="Jetten M.S.M."/>
            <person name="Mascher T."/>
            <person name="Medema M.H."/>
            <person name="Devos D.P."/>
            <person name="Kaster A.-K."/>
            <person name="Ovreas L."/>
            <person name="Rohde M."/>
            <person name="Galperin M.Y."/>
            <person name="Jogler C."/>
        </authorList>
    </citation>
    <scope>NUCLEOTIDE SEQUENCE [LARGE SCALE GENOMIC DNA]</scope>
    <source>
        <strain evidence="1 2">CA13</strain>
    </source>
</reference>
<sequence>MRERVMSLIGTLGLVLMLLTLLPHGNVFGGVGSDKCTSAGCMNDTADVKHCKYGCTGNIGNVTCGCEKWSGSNCTCDVGGAGE</sequence>
<dbReference type="EMBL" id="SJPJ01000001">
    <property type="protein sequence ID" value="TWT79741.1"/>
    <property type="molecule type" value="Genomic_DNA"/>
</dbReference>
<gene>
    <name evidence="1" type="ORF">CA13_11480</name>
</gene>
<proteinExistence type="predicted"/>
<accession>A0A5C5YYR6</accession>
<evidence type="ECO:0000313" key="2">
    <source>
        <dbReference type="Proteomes" id="UP000315010"/>
    </source>
</evidence>
<organism evidence="1 2">
    <name type="scientific">Novipirellula herctigrandis</name>
    <dbReference type="NCBI Taxonomy" id="2527986"/>
    <lineage>
        <taxon>Bacteria</taxon>
        <taxon>Pseudomonadati</taxon>
        <taxon>Planctomycetota</taxon>
        <taxon>Planctomycetia</taxon>
        <taxon>Pirellulales</taxon>
        <taxon>Pirellulaceae</taxon>
        <taxon>Novipirellula</taxon>
    </lineage>
</organism>
<comment type="caution">
    <text evidence="1">The sequence shown here is derived from an EMBL/GenBank/DDBJ whole genome shotgun (WGS) entry which is preliminary data.</text>
</comment>
<evidence type="ECO:0000313" key="1">
    <source>
        <dbReference type="EMBL" id="TWT79741.1"/>
    </source>
</evidence>